<dbReference type="PANTHER" id="PTHR33221">
    <property type="entry name" value="WINGED HELIX-TURN-HELIX TRANSCRIPTIONAL REGULATOR, RRF2 FAMILY"/>
    <property type="match status" value="1"/>
</dbReference>
<dbReference type="PROSITE" id="PS01332">
    <property type="entry name" value="HTH_RRF2_1"/>
    <property type="match status" value="1"/>
</dbReference>
<dbReference type="InterPro" id="IPR036390">
    <property type="entry name" value="WH_DNA-bd_sf"/>
</dbReference>
<protein>
    <recommendedName>
        <fullName evidence="3">HTH-type transcriptional regulator NsrR</fullName>
    </recommendedName>
</protein>
<evidence type="ECO:0000313" key="4">
    <source>
        <dbReference type="EMBL" id="KPV40857.1"/>
    </source>
</evidence>
<name>A0A0P9C6T6_9BACL</name>
<comment type="caution">
    <text evidence="4">The sequence shown here is derived from an EMBL/GenBank/DDBJ whole genome shotgun (WGS) entry which is preliminary data.</text>
</comment>
<evidence type="ECO:0000256" key="3">
    <source>
        <dbReference type="ARBA" id="ARBA00040173"/>
    </source>
</evidence>
<dbReference type="GO" id="GO:0003700">
    <property type="term" value="F:DNA-binding transcription factor activity"/>
    <property type="evidence" value="ECO:0007669"/>
    <property type="project" value="TreeGrafter"/>
</dbReference>
<dbReference type="Proteomes" id="UP000050482">
    <property type="component" value="Unassembled WGS sequence"/>
</dbReference>
<dbReference type="InterPro" id="IPR000944">
    <property type="entry name" value="Tscrpt_reg_Rrf2"/>
</dbReference>
<evidence type="ECO:0000256" key="1">
    <source>
        <dbReference type="ARBA" id="ARBA00023125"/>
    </source>
</evidence>
<dbReference type="STRING" id="471514.AN477_21445"/>
<dbReference type="PATRIC" id="fig|471514.4.peg.1795"/>
<reference evidence="4 5" key="1">
    <citation type="submission" date="2015-09" db="EMBL/GenBank/DDBJ databases">
        <title>Draft genome sequence of Alicyclobacillus ferrooxydans DSM 22381.</title>
        <authorList>
            <person name="Hemp J."/>
        </authorList>
    </citation>
    <scope>NUCLEOTIDE SEQUENCE [LARGE SCALE GENOMIC DNA]</scope>
    <source>
        <strain evidence="4 5">TC-34</strain>
    </source>
</reference>
<dbReference type="NCBIfam" id="TIGR00738">
    <property type="entry name" value="rrf2_super"/>
    <property type="match status" value="1"/>
</dbReference>
<dbReference type="GO" id="GO:0005829">
    <property type="term" value="C:cytosol"/>
    <property type="evidence" value="ECO:0007669"/>
    <property type="project" value="TreeGrafter"/>
</dbReference>
<dbReference type="Gene3D" id="1.10.10.10">
    <property type="entry name" value="Winged helix-like DNA-binding domain superfamily/Winged helix DNA-binding domain"/>
    <property type="match status" value="1"/>
</dbReference>
<keyword evidence="1" id="KW-0238">DNA-binding</keyword>
<sequence length="144" mass="16188">MKLTTFTDYSLRVLIYVASKPTGELSTIDEIAQVYRISRNHLTKSVHKLSKLGLIRTTRGRNGGFEICKDPKQINIGWVVRQTEENWDVVECFDPKNFCILNPACRLKGVLARALSAYLDVLDGVTLADITANKRDLVGIFTTN</sequence>
<comment type="cofactor">
    <cofactor evidence="2">
        <name>[2Fe-2S] cluster</name>
        <dbReference type="ChEBI" id="CHEBI:190135"/>
    </cofactor>
</comment>
<dbReference type="Pfam" id="PF02082">
    <property type="entry name" value="Rrf2"/>
    <property type="match status" value="1"/>
</dbReference>
<dbReference type="GO" id="GO:0003677">
    <property type="term" value="F:DNA binding"/>
    <property type="evidence" value="ECO:0007669"/>
    <property type="project" value="UniProtKB-KW"/>
</dbReference>
<dbReference type="OrthoDB" id="9808360at2"/>
<dbReference type="SUPFAM" id="SSF46785">
    <property type="entry name" value="Winged helix' DNA-binding domain"/>
    <property type="match status" value="1"/>
</dbReference>
<organism evidence="4 5">
    <name type="scientific">Alicyclobacillus ferrooxydans</name>
    <dbReference type="NCBI Taxonomy" id="471514"/>
    <lineage>
        <taxon>Bacteria</taxon>
        <taxon>Bacillati</taxon>
        <taxon>Bacillota</taxon>
        <taxon>Bacilli</taxon>
        <taxon>Bacillales</taxon>
        <taxon>Alicyclobacillaceae</taxon>
        <taxon>Alicyclobacillus</taxon>
    </lineage>
</organism>
<accession>A0A0P9C6T6</accession>
<evidence type="ECO:0000256" key="2">
    <source>
        <dbReference type="ARBA" id="ARBA00034078"/>
    </source>
</evidence>
<dbReference type="InterPro" id="IPR036388">
    <property type="entry name" value="WH-like_DNA-bd_sf"/>
</dbReference>
<dbReference type="PROSITE" id="PS51197">
    <property type="entry name" value="HTH_RRF2_2"/>
    <property type="match status" value="1"/>
</dbReference>
<gene>
    <name evidence="4" type="ORF">AN477_21445</name>
</gene>
<dbReference type="RefSeq" id="WP_054971222.1">
    <property type="nucleotide sequence ID" value="NZ_LJCO01000096.1"/>
</dbReference>
<dbReference type="PANTHER" id="PTHR33221:SF4">
    <property type="entry name" value="HTH-TYPE TRANSCRIPTIONAL REPRESSOR NSRR"/>
    <property type="match status" value="1"/>
</dbReference>
<dbReference type="EMBL" id="LJCO01000096">
    <property type="protein sequence ID" value="KPV40857.1"/>
    <property type="molecule type" value="Genomic_DNA"/>
</dbReference>
<dbReference type="InterPro" id="IPR030489">
    <property type="entry name" value="TR_Rrf2-type_CS"/>
</dbReference>
<evidence type="ECO:0000313" key="5">
    <source>
        <dbReference type="Proteomes" id="UP000050482"/>
    </source>
</evidence>
<dbReference type="AlphaFoldDB" id="A0A0P9C6T6"/>
<proteinExistence type="predicted"/>
<keyword evidence="5" id="KW-1185">Reference proteome</keyword>